<dbReference type="EMBL" id="LFMY01000001">
    <property type="protein sequence ID" value="OKL64381.1"/>
    <property type="molecule type" value="Genomic_DNA"/>
</dbReference>
<keyword evidence="1" id="KW-0560">Oxidoreductase</keyword>
<dbReference type="InterPro" id="IPR050982">
    <property type="entry name" value="Auxin_biosynth/cation_transpt"/>
</dbReference>
<proteinExistence type="predicted"/>
<comment type="caution">
    <text evidence="3">The sequence shown here is derived from an EMBL/GenBank/DDBJ whole genome shotgun (WGS) entry which is preliminary data.</text>
</comment>
<dbReference type="AlphaFoldDB" id="A0A225AS12"/>
<dbReference type="InterPro" id="IPR036188">
    <property type="entry name" value="FAD/NAD-bd_sf"/>
</dbReference>
<dbReference type="InterPro" id="IPR023753">
    <property type="entry name" value="FAD/NAD-binding_dom"/>
</dbReference>
<dbReference type="GeneID" id="31000859"/>
<dbReference type="RefSeq" id="XP_020124502.1">
    <property type="nucleotide sequence ID" value="XM_020259855.1"/>
</dbReference>
<dbReference type="PANTHER" id="PTHR43539:SF24">
    <property type="entry name" value="FAD_NAD(P)-BINDING DOMAIN-CONTAINING PROTEIN-RELATED"/>
    <property type="match status" value="1"/>
</dbReference>
<dbReference type="PANTHER" id="PTHR43539">
    <property type="entry name" value="FLAVIN-BINDING MONOOXYGENASE-LIKE PROTEIN (AFU_ORTHOLOGUE AFUA_4G09220)"/>
    <property type="match status" value="1"/>
</dbReference>
<evidence type="ECO:0000256" key="1">
    <source>
        <dbReference type="ARBA" id="ARBA00023002"/>
    </source>
</evidence>
<organism evidence="3 4">
    <name type="scientific">Talaromyces atroroseus</name>
    <dbReference type="NCBI Taxonomy" id="1441469"/>
    <lineage>
        <taxon>Eukaryota</taxon>
        <taxon>Fungi</taxon>
        <taxon>Dikarya</taxon>
        <taxon>Ascomycota</taxon>
        <taxon>Pezizomycotina</taxon>
        <taxon>Eurotiomycetes</taxon>
        <taxon>Eurotiomycetidae</taxon>
        <taxon>Eurotiales</taxon>
        <taxon>Trichocomaceae</taxon>
        <taxon>Talaromyces</taxon>
        <taxon>Talaromyces sect. Trachyspermi</taxon>
    </lineage>
</organism>
<gene>
    <name evidence="3" type="ORF">UA08_01104</name>
</gene>
<sequence>MSQEFPPLATIPPLTLHESIKRNELDASKPVHAWLASLSKTLNEGKSADFSVLFLEKDSWWRDFVALTWDIECRNGADAIHEFLRHSKAGLTGVAVGETPALQPQLVDMGGLLFIQSGFTFKTDFGTGRGVLRLANVGFNEWKAWTVFTSLERLHGQTEVDMSVVGTQGVDAISHGASGGSMANANDHLQVLVIGAGHSGLALAAHLKHLGLRYLVVEQESQPGSAWRARYKTLKSHTPKYSDHYPFLQYPSDWPTWLGREHIINWMDHYSKALGLNIEYGAHAQKVKYDEAGKQYSVELGGSEGSRTVRCKHLVLATGLVSKVPNCPEFFGQNTFQGQTYHSSSHKSAGEIPDVKDKKITILGCGTSAHDIALDFVNHGAKSVTMIQRHPIYVLSLDSLEKFQVPLWNTPGMMAANDMEILKGLEKAGMAVKRGDKGDSLLDHQLVKLGRLYIDQGASRMIIDGRIKVIQCEHGVREFYSNGVILGNGTSIASDVVVFATGFQHSKRTIEAIMGKDVSNRVGNMGALDDVQEVVGWWRPTEMPGFWYMTGNFLLARQLAPVLALQINAIECGLNTDYYKEG</sequence>
<dbReference type="Gene3D" id="3.50.50.60">
    <property type="entry name" value="FAD/NAD(P)-binding domain"/>
    <property type="match status" value="1"/>
</dbReference>
<keyword evidence="4" id="KW-1185">Reference proteome</keyword>
<accession>A0A225AS12</accession>
<dbReference type="GO" id="GO:0004497">
    <property type="term" value="F:monooxygenase activity"/>
    <property type="evidence" value="ECO:0007669"/>
    <property type="project" value="TreeGrafter"/>
</dbReference>
<dbReference type="Pfam" id="PF07992">
    <property type="entry name" value="Pyr_redox_2"/>
    <property type="match status" value="1"/>
</dbReference>
<reference evidence="3 4" key="1">
    <citation type="submission" date="2015-06" db="EMBL/GenBank/DDBJ databases">
        <title>Talaromyces atroroseus IBT 11181 draft genome.</title>
        <authorList>
            <person name="Rasmussen K.B."/>
            <person name="Rasmussen S."/>
            <person name="Petersen B."/>
            <person name="Sicheritz-Ponten T."/>
            <person name="Mortensen U.H."/>
            <person name="Thrane U."/>
        </authorList>
    </citation>
    <scope>NUCLEOTIDE SEQUENCE [LARGE SCALE GENOMIC DNA]</scope>
    <source>
        <strain evidence="3 4">IBT 11181</strain>
    </source>
</reference>
<evidence type="ECO:0000313" key="3">
    <source>
        <dbReference type="EMBL" id="OKL64381.1"/>
    </source>
</evidence>
<dbReference type="PRINTS" id="PR00368">
    <property type="entry name" value="FADPNR"/>
</dbReference>
<dbReference type="Proteomes" id="UP000214365">
    <property type="component" value="Unassembled WGS sequence"/>
</dbReference>
<dbReference type="OrthoDB" id="74360at2759"/>
<dbReference type="PRINTS" id="PR00469">
    <property type="entry name" value="PNDRDTASEII"/>
</dbReference>
<evidence type="ECO:0000259" key="2">
    <source>
        <dbReference type="Pfam" id="PF07992"/>
    </source>
</evidence>
<dbReference type="GO" id="GO:0050660">
    <property type="term" value="F:flavin adenine dinucleotide binding"/>
    <property type="evidence" value="ECO:0007669"/>
    <property type="project" value="TreeGrafter"/>
</dbReference>
<dbReference type="STRING" id="1441469.A0A225AS12"/>
<name>A0A225AS12_TALAT</name>
<protein>
    <recommendedName>
        <fullName evidence="2">FAD/NAD(P)-binding domain-containing protein</fullName>
    </recommendedName>
</protein>
<evidence type="ECO:0000313" key="4">
    <source>
        <dbReference type="Proteomes" id="UP000214365"/>
    </source>
</evidence>
<dbReference type="SUPFAM" id="SSF51905">
    <property type="entry name" value="FAD/NAD(P)-binding domain"/>
    <property type="match status" value="2"/>
</dbReference>
<feature type="domain" description="FAD/NAD(P)-binding" evidence="2">
    <location>
        <begin position="190"/>
        <end position="393"/>
    </location>
</feature>